<sequence>MKLMTKVLVRAIGCVSVVCLVAPVFAQATNVAPPPPPVLTCNNKSTTPGVVKDLRQVFNTAKPGQTYTYVDPYGAESTYAVPGDAALKTPQSYWQGNVETWSQDASGNARKDGTTGSRNFYVNGDTASRSPLGSYNAAATLPTFTNPWIVMGDSATSSLAIDPEWSVGFSDAKLLNPNPNVMYYYKFTFVADSDMDLDQFGIRIGLGGDMWRADDRIKGIYVNNTLVRGLSAEEDGNAFADFWVTPGFGWAIGLPNNTSWIAQGAGRSAIWQAGTNTVTFAVLNVGLPYPGATNPLGHAGTAIPATGYSSREESLAYGYAGAHAGTTLLRVLGATTVQDCTPQPEVSTPLMPSNTLNSADPLRFSGTVNNNDVSATTVEIVVFNDSGDIFRVYPVTITPDPAGDPTKGRYAFNGTGPADLPPGDYLAYAQLMDPNGGAEPIAWSPGIFEFTVTAPTITMDAPPSIPENTANTIEGTVGNPGVSSKVDVVVYSVAADGTQTPVGTYQSPLDSVGHYTVTTGPLPAGNYNAVATINGMPVNGPSASGLFAVTAITMAPPPTVTSVDPSTITGTVRFPGTATTANVQITDSQGKVVWQGVAPLDPAGAYSVQASALPTGDYTVTSSANGATASAPLKVIDPPTKVTVTAPPTLSPQQAAKISGTVTYPGAATTVDLKIMDSKGSMVWQGSAALNSDGSYSSAAKPLEIGNYTVTATANGTSATTSFNVVDMATAVPTLGQWALVLLSMLMAGLGLWKSGRPFGQRR</sequence>
<dbReference type="EMBL" id="VSSQ01010159">
    <property type="protein sequence ID" value="MPM43580.1"/>
    <property type="molecule type" value="Genomic_DNA"/>
</dbReference>
<name>A0A644ZRI8_9ZZZZ</name>
<evidence type="ECO:0000313" key="3">
    <source>
        <dbReference type="EMBL" id="MPM43580.1"/>
    </source>
</evidence>
<dbReference type="AlphaFoldDB" id="A0A644ZRI8"/>
<feature type="transmembrane region" description="Helical" evidence="1">
    <location>
        <begin position="735"/>
        <end position="753"/>
    </location>
</feature>
<evidence type="ECO:0000259" key="2">
    <source>
        <dbReference type="Pfam" id="PF18203"/>
    </source>
</evidence>
<dbReference type="Pfam" id="PF18203">
    <property type="entry name" value="IPTL-CTERM"/>
    <property type="match status" value="1"/>
</dbReference>
<dbReference type="InterPro" id="IPR026442">
    <property type="entry name" value="IPTL_CTERM"/>
</dbReference>
<comment type="caution">
    <text evidence="3">The sequence shown here is derived from an EMBL/GenBank/DDBJ whole genome shotgun (WGS) entry which is preliminary data.</text>
</comment>
<keyword evidence="1" id="KW-1133">Transmembrane helix</keyword>
<protein>
    <recommendedName>
        <fullName evidence="2">IPTL-CTERM protein sorting domain-containing protein</fullName>
    </recommendedName>
</protein>
<gene>
    <name evidence="3" type="ORF">SDC9_90257</name>
</gene>
<reference evidence="3" key="1">
    <citation type="submission" date="2019-08" db="EMBL/GenBank/DDBJ databases">
        <authorList>
            <person name="Kucharzyk K."/>
            <person name="Murdoch R.W."/>
            <person name="Higgins S."/>
            <person name="Loffler F."/>
        </authorList>
    </citation>
    <scope>NUCLEOTIDE SEQUENCE</scope>
</reference>
<evidence type="ECO:0000256" key="1">
    <source>
        <dbReference type="SAM" id="Phobius"/>
    </source>
</evidence>
<keyword evidence="1" id="KW-0472">Membrane</keyword>
<dbReference type="NCBIfam" id="TIGR04174">
    <property type="entry name" value="IPTL_CTERM"/>
    <property type="match status" value="1"/>
</dbReference>
<proteinExistence type="predicted"/>
<organism evidence="3">
    <name type="scientific">bioreactor metagenome</name>
    <dbReference type="NCBI Taxonomy" id="1076179"/>
    <lineage>
        <taxon>unclassified sequences</taxon>
        <taxon>metagenomes</taxon>
        <taxon>ecological metagenomes</taxon>
    </lineage>
</organism>
<accession>A0A644ZRI8</accession>
<feature type="domain" description="IPTL-CTERM protein sorting" evidence="2">
    <location>
        <begin position="730"/>
        <end position="763"/>
    </location>
</feature>
<keyword evidence="1" id="KW-0812">Transmembrane</keyword>